<evidence type="ECO:0000256" key="8">
    <source>
        <dbReference type="ARBA" id="ARBA00066422"/>
    </source>
</evidence>
<proteinExistence type="inferred from homology"/>
<dbReference type="FunFam" id="3.40.50.1950:FF:000004">
    <property type="entry name" value="Phosphopantothenoylcysteine decarboxylase"/>
    <property type="match status" value="1"/>
</dbReference>
<dbReference type="GO" id="GO:0004633">
    <property type="term" value="F:phosphopantothenoylcysteine decarboxylase activity"/>
    <property type="evidence" value="ECO:0007669"/>
    <property type="project" value="UniProtKB-EC"/>
</dbReference>
<keyword evidence="5" id="KW-0173">Coenzyme A biosynthesis</keyword>
<evidence type="ECO:0000256" key="9">
    <source>
        <dbReference type="SAM" id="MobiDB-lite"/>
    </source>
</evidence>
<evidence type="ECO:0000256" key="3">
    <source>
        <dbReference type="ARBA" id="ARBA00022643"/>
    </source>
</evidence>
<dbReference type="EMBL" id="CP097508">
    <property type="protein sequence ID" value="URE13646.1"/>
    <property type="molecule type" value="Genomic_DNA"/>
</dbReference>
<dbReference type="GO" id="GO:0010181">
    <property type="term" value="F:FMN binding"/>
    <property type="evidence" value="ECO:0007669"/>
    <property type="project" value="TreeGrafter"/>
</dbReference>
<dbReference type="EMBL" id="CP097508">
    <property type="protein sequence ID" value="URE13647.1"/>
    <property type="molecule type" value="Genomic_DNA"/>
</dbReference>
<feature type="region of interest" description="Disordered" evidence="9">
    <location>
        <begin position="1"/>
        <end position="22"/>
    </location>
</feature>
<evidence type="ECO:0000256" key="5">
    <source>
        <dbReference type="ARBA" id="ARBA00022993"/>
    </source>
</evidence>
<dbReference type="GO" id="GO:0015937">
    <property type="term" value="P:coenzyme A biosynthetic process"/>
    <property type="evidence" value="ECO:0007669"/>
    <property type="project" value="UniProtKB-KW"/>
</dbReference>
<name>A0A9E7GEI2_9LILI</name>
<gene>
    <name evidence="11" type="ORF">MUK42_23767</name>
</gene>
<dbReference type="EC" id="4.1.1.36" evidence="8"/>
<dbReference type="AlphaFoldDB" id="A0A9E7GEI2"/>
<evidence type="ECO:0000259" key="10">
    <source>
        <dbReference type="Pfam" id="PF02441"/>
    </source>
</evidence>
<evidence type="ECO:0000313" key="12">
    <source>
        <dbReference type="Proteomes" id="UP001055439"/>
    </source>
</evidence>
<evidence type="ECO:0000256" key="6">
    <source>
        <dbReference type="ARBA" id="ARBA00038350"/>
    </source>
</evidence>
<dbReference type="InterPro" id="IPR036551">
    <property type="entry name" value="Flavin_trans-like"/>
</dbReference>
<comment type="pathway">
    <text evidence="7">Cofactor biosynthesis; coenzyme A biosynthesis; CoA from (R)-pantothenate: step 3/5.</text>
</comment>
<evidence type="ECO:0000256" key="1">
    <source>
        <dbReference type="ARBA" id="ARBA00001917"/>
    </source>
</evidence>
<dbReference type="PANTHER" id="PTHR14359">
    <property type="entry name" value="HOMO-OLIGOMERIC FLAVIN CONTAINING CYS DECARBOXYLASE FAMILY"/>
    <property type="match status" value="1"/>
</dbReference>
<feature type="compositionally biased region" description="Acidic residues" evidence="9">
    <location>
        <begin position="1"/>
        <end position="12"/>
    </location>
</feature>
<feature type="domain" description="Flavoprotein" evidence="10">
    <location>
        <begin position="24"/>
        <end position="186"/>
    </location>
</feature>
<dbReference type="OrthoDB" id="1532798at2759"/>
<dbReference type="Gene3D" id="3.40.50.1950">
    <property type="entry name" value="Flavin prenyltransferase-like"/>
    <property type="match status" value="1"/>
</dbReference>
<keyword evidence="4" id="KW-0456">Lyase</keyword>
<keyword evidence="12" id="KW-1185">Reference proteome</keyword>
<keyword evidence="4" id="KW-0210">Decarboxylase</keyword>
<dbReference type="GO" id="GO:0071513">
    <property type="term" value="C:phosphopantothenoylcysteine decarboxylase complex"/>
    <property type="evidence" value="ECO:0007669"/>
    <property type="project" value="TreeGrafter"/>
</dbReference>
<keyword evidence="3" id="KW-0285">Flavoprotein</keyword>
<dbReference type="SUPFAM" id="SSF52507">
    <property type="entry name" value="Homo-oligomeric flavin-containing Cys decarboxylases, HFCD"/>
    <property type="match status" value="1"/>
</dbReference>
<keyword evidence="3" id="KW-0288">FMN</keyword>
<accession>A0A9E7GEI2</accession>
<organism evidence="11 12">
    <name type="scientific">Musa troglodytarum</name>
    <name type="common">fe'i banana</name>
    <dbReference type="NCBI Taxonomy" id="320322"/>
    <lineage>
        <taxon>Eukaryota</taxon>
        <taxon>Viridiplantae</taxon>
        <taxon>Streptophyta</taxon>
        <taxon>Embryophyta</taxon>
        <taxon>Tracheophyta</taxon>
        <taxon>Spermatophyta</taxon>
        <taxon>Magnoliopsida</taxon>
        <taxon>Liliopsida</taxon>
        <taxon>Zingiberales</taxon>
        <taxon>Musaceae</taxon>
        <taxon>Musa</taxon>
    </lineage>
</organism>
<comment type="similarity">
    <text evidence="6">Belongs to the HFCD (homooligomeric flavin containing Cys decarboxylase) superfamily.</text>
</comment>
<sequence>MDDGELTSEDMEHDGVQPSKPRNLLAASGSVAAIKFEILCRSVLEWAEVRAVATRSSLHFLDKASLPQGVTLYTDDDEWSHWKKLGDEVLHIQLRKWADIMVIAPLSANTLAKIAGGLCDNLLTCIVRAWDYSKPIHVAPAMNAFTWNNPVTRRHLGEMQELGVRLIAPVTERLACGDHGNGAMAEPCAINSTVALLYKR</sequence>
<evidence type="ECO:0000256" key="2">
    <source>
        <dbReference type="ARBA" id="ARBA00022604"/>
    </source>
</evidence>
<reference evidence="11" key="1">
    <citation type="submission" date="2022-05" db="EMBL/GenBank/DDBJ databases">
        <title>The Musa troglodytarum L. genome provides insights into the mechanism of non-climacteric behaviour and enrichment of carotenoids.</title>
        <authorList>
            <person name="Wang J."/>
        </authorList>
    </citation>
    <scope>NUCLEOTIDE SEQUENCE</scope>
    <source>
        <tissue evidence="11">Leaf</tissue>
    </source>
</reference>
<evidence type="ECO:0000313" key="11">
    <source>
        <dbReference type="EMBL" id="URE13646.1"/>
    </source>
</evidence>
<evidence type="ECO:0000256" key="7">
    <source>
        <dbReference type="ARBA" id="ARBA00060685"/>
    </source>
</evidence>
<dbReference type="InterPro" id="IPR003382">
    <property type="entry name" value="Flavoprotein"/>
</dbReference>
<dbReference type="EMBL" id="CP097508">
    <property type="protein sequence ID" value="URE13645.1"/>
    <property type="molecule type" value="Genomic_DNA"/>
</dbReference>
<dbReference type="PANTHER" id="PTHR14359:SF6">
    <property type="entry name" value="PHOSPHOPANTOTHENOYLCYSTEINE DECARBOXYLASE"/>
    <property type="match status" value="1"/>
</dbReference>
<evidence type="ECO:0000256" key="4">
    <source>
        <dbReference type="ARBA" id="ARBA00022793"/>
    </source>
</evidence>
<dbReference type="Pfam" id="PF02441">
    <property type="entry name" value="Flavoprotein"/>
    <property type="match status" value="1"/>
</dbReference>
<dbReference type="Proteomes" id="UP001055439">
    <property type="component" value="Chromosome 6"/>
</dbReference>
<comment type="cofactor">
    <cofactor evidence="1">
        <name>FMN</name>
        <dbReference type="ChEBI" id="CHEBI:58210"/>
    </cofactor>
</comment>
<keyword evidence="2" id="KW-0341">Growth regulation</keyword>
<dbReference type="EMBL" id="CP097508">
    <property type="protein sequence ID" value="URE13644.1"/>
    <property type="molecule type" value="Genomic_DNA"/>
</dbReference>
<protein>
    <recommendedName>
        <fullName evidence="8">phosphopantothenoylcysteine decarboxylase</fullName>
        <ecNumber evidence="8">4.1.1.36</ecNumber>
    </recommendedName>
</protein>